<protein>
    <recommendedName>
        <fullName evidence="3">Glutathione transferase</fullName>
    </recommendedName>
</protein>
<keyword evidence="2" id="KW-1185">Reference proteome</keyword>
<reference evidence="1 2" key="1">
    <citation type="submission" date="2021-06" db="EMBL/GenBank/DDBJ databases">
        <authorList>
            <person name="Palmer J.M."/>
        </authorList>
    </citation>
    <scope>NUCLEOTIDE SEQUENCE [LARGE SCALE GENOMIC DNA]</scope>
    <source>
        <strain evidence="1 2">XR_2019</strain>
        <tissue evidence="1">Muscle</tissue>
    </source>
</reference>
<dbReference type="EMBL" id="JAHRIM010029188">
    <property type="protein sequence ID" value="MEQ2264170.1"/>
    <property type="molecule type" value="Genomic_DNA"/>
</dbReference>
<dbReference type="Proteomes" id="UP001444071">
    <property type="component" value="Unassembled WGS sequence"/>
</dbReference>
<proteinExistence type="predicted"/>
<evidence type="ECO:0008006" key="3">
    <source>
        <dbReference type="Google" id="ProtNLM"/>
    </source>
</evidence>
<sequence length="60" mass="6850">KEWKAEVTWFMELLIVPAPALDVVHSRCFVRIYYGKPHENGLNELLNYVAYKAPQSAGAD</sequence>
<evidence type="ECO:0000313" key="1">
    <source>
        <dbReference type="EMBL" id="MEQ2264170.1"/>
    </source>
</evidence>
<name>A0ABV0W4E1_9TELE</name>
<organism evidence="1 2">
    <name type="scientific">Xenotaenia resolanae</name>
    <dbReference type="NCBI Taxonomy" id="208358"/>
    <lineage>
        <taxon>Eukaryota</taxon>
        <taxon>Metazoa</taxon>
        <taxon>Chordata</taxon>
        <taxon>Craniata</taxon>
        <taxon>Vertebrata</taxon>
        <taxon>Euteleostomi</taxon>
        <taxon>Actinopterygii</taxon>
        <taxon>Neopterygii</taxon>
        <taxon>Teleostei</taxon>
        <taxon>Neoteleostei</taxon>
        <taxon>Acanthomorphata</taxon>
        <taxon>Ovalentaria</taxon>
        <taxon>Atherinomorphae</taxon>
        <taxon>Cyprinodontiformes</taxon>
        <taxon>Goodeidae</taxon>
        <taxon>Xenotaenia</taxon>
    </lineage>
</organism>
<accession>A0ABV0W4E1</accession>
<evidence type="ECO:0000313" key="2">
    <source>
        <dbReference type="Proteomes" id="UP001444071"/>
    </source>
</evidence>
<feature type="non-terminal residue" evidence="1">
    <location>
        <position position="1"/>
    </location>
</feature>
<gene>
    <name evidence="1" type="ORF">XENORESO_021589</name>
</gene>
<comment type="caution">
    <text evidence="1">The sequence shown here is derived from an EMBL/GenBank/DDBJ whole genome shotgun (WGS) entry which is preliminary data.</text>
</comment>